<dbReference type="InParanoid" id="L2GIM3"/>
<dbReference type="RefSeq" id="XP_031886054.1">
    <property type="nucleotide sequence ID" value="XM_032034928.1"/>
</dbReference>
<comment type="similarity">
    <text evidence="1">Belongs to the zinc-containing alcohol dehydrogenase family.</text>
</comment>
<evidence type="ECO:0000313" key="4">
    <source>
        <dbReference type="EMBL" id="ELA38250.1"/>
    </source>
</evidence>
<dbReference type="Gene3D" id="3.40.50.720">
    <property type="entry name" value="NAD(P)-binding Rossmann-like Domain"/>
    <property type="match status" value="1"/>
</dbReference>
<dbReference type="SUPFAM" id="SSF51735">
    <property type="entry name" value="NAD(P)-binding Rossmann-fold domains"/>
    <property type="match status" value="1"/>
</dbReference>
<evidence type="ECO:0000256" key="2">
    <source>
        <dbReference type="ARBA" id="ARBA00023002"/>
    </source>
</evidence>
<dbReference type="EMBL" id="KB020251">
    <property type="protein sequence ID" value="ELA38250.1"/>
    <property type="molecule type" value="Genomic_DNA"/>
</dbReference>
<evidence type="ECO:0000313" key="5">
    <source>
        <dbReference type="EMBL" id="KAF4482980.1"/>
    </source>
</evidence>
<evidence type="ECO:0000256" key="1">
    <source>
        <dbReference type="ARBA" id="ARBA00008072"/>
    </source>
</evidence>
<dbReference type="Pfam" id="PF08240">
    <property type="entry name" value="ADH_N"/>
    <property type="match status" value="1"/>
</dbReference>
<dbReference type="SMART" id="SM00829">
    <property type="entry name" value="PKS_ER"/>
    <property type="match status" value="1"/>
</dbReference>
<evidence type="ECO:0000259" key="3">
    <source>
        <dbReference type="SMART" id="SM00829"/>
    </source>
</evidence>
<protein>
    <submittedName>
        <fullName evidence="4">Quinone oxidoreductase</fullName>
    </submittedName>
    <submittedName>
        <fullName evidence="5">Trans-enoyl reductase fsr4</fullName>
    </submittedName>
</protein>
<dbReference type="STRING" id="1213859.L2GIM3"/>
<dbReference type="PANTHER" id="PTHR45348:SF5">
    <property type="entry name" value="OXIDOREDUCTASE, PUTATIVE (AFU_ORTHOLOGUE AFUA_8G01420)-RELATED"/>
    <property type="match status" value="1"/>
</dbReference>
<reference evidence="5 6" key="2">
    <citation type="submission" date="2012-08" db="EMBL/GenBank/DDBJ databases">
        <authorList>
            <person name="Gan P.H.P."/>
            <person name="Ikeda K."/>
            <person name="Irieda H."/>
            <person name="Narusaka M."/>
            <person name="O'Connell R.J."/>
            <person name="Narusaka Y."/>
            <person name="Takano Y."/>
            <person name="Kubo Y."/>
            <person name="Shirasu K."/>
        </authorList>
    </citation>
    <scope>NUCLEOTIDE SEQUENCE [LARGE SCALE GENOMIC DNA]</scope>
    <source>
        <strain evidence="5 6">Nara gc5</strain>
    </source>
</reference>
<organism evidence="4">
    <name type="scientific">Colletotrichum fructicola (strain Nara gc5)</name>
    <name type="common">Anthracnose fungus</name>
    <name type="synonym">Colletotrichum gloeosporioides (strain Nara gc5)</name>
    <dbReference type="NCBI Taxonomy" id="1213859"/>
    <lineage>
        <taxon>Eukaryota</taxon>
        <taxon>Fungi</taxon>
        <taxon>Dikarya</taxon>
        <taxon>Ascomycota</taxon>
        <taxon>Pezizomycotina</taxon>
        <taxon>Sordariomycetes</taxon>
        <taxon>Hypocreomycetidae</taxon>
        <taxon>Glomerellales</taxon>
        <taxon>Glomerellaceae</taxon>
        <taxon>Colletotrichum</taxon>
        <taxon>Colletotrichum gloeosporioides species complex</taxon>
    </lineage>
</organism>
<dbReference type="EMBL" id="ANPB02000005">
    <property type="protein sequence ID" value="KAF4482980.1"/>
    <property type="molecule type" value="Genomic_DNA"/>
</dbReference>
<keyword evidence="6" id="KW-1185">Reference proteome</keyword>
<reference evidence="4" key="1">
    <citation type="submission" date="2012-08" db="EMBL/GenBank/DDBJ databases">
        <title>Genome analysis of Colletotrichum orbiculare and Colletotrichum fructicola.</title>
        <authorList>
            <person name="Gan P.H.P."/>
            <person name="Ikeda K."/>
            <person name="Irieda H."/>
            <person name="Narusaka M."/>
            <person name="O'Connell R.J."/>
            <person name="Narusaka Y."/>
            <person name="Takano Y."/>
            <person name="Kubo Y."/>
            <person name="Shirasu K."/>
        </authorList>
    </citation>
    <scope>NUCLEOTIDE SEQUENCE</scope>
    <source>
        <strain evidence="4">Nara gc5</strain>
    </source>
</reference>
<dbReference type="Gene3D" id="3.90.180.10">
    <property type="entry name" value="Medium-chain alcohol dehydrogenases, catalytic domain"/>
    <property type="match status" value="1"/>
</dbReference>
<dbReference type="OrthoDB" id="3233595at2759"/>
<dbReference type="SUPFAM" id="SSF50129">
    <property type="entry name" value="GroES-like"/>
    <property type="match status" value="1"/>
</dbReference>
<evidence type="ECO:0000313" key="6">
    <source>
        <dbReference type="Proteomes" id="UP000011096"/>
    </source>
</evidence>
<dbReference type="AlphaFoldDB" id="L2GIM3"/>
<dbReference type="HOGENOM" id="CLU_026673_16_0_1"/>
<dbReference type="InterPro" id="IPR011032">
    <property type="entry name" value="GroES-like_sf"/>
</dbReference>
<feature type="domain" description="Enoyl reductase (ER)" evidence="3">
    <location>
        <begin position="7"/>
        <end position="338"/>
    </location>
</feature>
<dbReference type="InterPro" id="IPR013154">
    <property type="entry name" value="ADH-like_N"/>
</dbReference>
<dbReference type="PANTHER" id="PTHR45348">
    <property type="entry name" value="HYPOTHETICAL OXIDOREDUCTASE (EUROFUNG)"/>
    <property type="match status" value="1"/>
</dbReference>
<dbReference type="InterPro" id="IPR020843">
    <property type="entry name" value="ER"/>
</dbReference>
<proteinExistence type="inferred from homology"/>
<keyword evidence="2" id="KW-0560">Oxidoreductase</keyword>
<dbReference type="Proteomes" id="UP000011096">
    <property type="component" value="Unassembled WGS sequence"/>
</dbReference>
<reference evidence="5 6" key="3">
    <citation type="submission" date="2020-04" db="EMBL/GenBank/DDBJ databases">
        <title>Genome sequencing and assembly of multiple isolates from the Colletotrichum gloeosporioides species complex.</title>
        <authorList>
            <person name="Gan P."/>
            <person name="Shirasu K."/>
        </authorList>
    </citation>
    <scope>NUCLEOTIDE SEQUENCE [LARGE SCALE GENOMIC DNA]</scope>
    <source>
        <strain evidence="5 6">Nara gc5</strain>
    </source>
</reference>
<accession>L2GIM3</accession>
<dbReference type="GO" id="GO:0016651">
    <property type="term" value="F:oxidoreductase activity, acting on NAD(P)H"/>
    <property type="evidence" value="ECO:0007669"/>
    <property type="project" value="InterPro"/>
</dbReference>
<name>L2GIM3_COLFN</name>
<dbReference type="InterPro" id="IPR047122">
    <property type="entry name" value="Trans-enoyl_RdTase-like"/>
</dbReference>
<dbReference type="GeneID" id="43618941"/>
<dbReference type="CDD" id="cd08249">
    <property type="entry name" value="enoyl_reductase_like"/>
    <property type="match status" value="1"/>
</dbReference>
<dbReference type="InterPro" id="IPR036291">
    <property type="entry name" value="NAD(P)-bd_dom_sf"/>
</dbReference>
<sequence>MKEALIDNTLRVKVHDVPIPTPGSGQLLIRTIVSGTNPKDWKMAKLWAPQASPSNYGDDIAGYVEAVGEGVSGFSKGDRMAAFHEMGARHGSYAEYSIAWADSAFHIPAHITFEEAATIPLTAMTAALGLYQRLGLPLPWSTTTEPLPLIIYGGATAVGSFAIKLAALSNIHPIIAFAGNGTSYVNTLLDKSKGDTAIDYRQGEAHTLEKIKEAAGDYPIIYALDTVSELNTIRMIDRALAPGKGKIANLLPSSPKNELSSELIFTMVGTIHASKSTKSWPALGDREFGTLFFSFFGRGLQEGWFHGHPYEVRTGGLNALGQVLRDLEAGKNSAKKYLLKIAETKGVM</sequence>
<gene>
    <name evidence="5" type="primary">fsr4-2</name>
    <name evidence="4" type="ORF">CGGC5_2647</name>
    <name evidence="5" type="ORF">CGGC5_v008747</name>
</gene>